<feature type="coiled-coil region" evidence="1">
    <location>
        <begin position="377"/>
        <end position="411"/>
    </location>
</feature>
<keyword evidence="1" id="KW-0175">Coiled coil</keyword>
<accession>G0UP82</accession>
<name>G0UP82_TRYCI</name>
<organism evidence="3">
    <name type="scientific">Trypanosoma congolense (strain IL3000)</name>
    <dbReference type="NCBI Taxonomy" id="1068625"/>
    <lineage>
        <taxon>Eukaryota</taxon>
        <taxon>Discoba</taxon>
        <taxon>Euglenozoa</taxon>
        <taxon>Kinetoplastea</taxon>
        <taxon>Metakinetoplastina</taxon>
        <taxon>Trypanosomatida</taxon>
        <taxon>Trypanosomatidae</taxon>
        <taxon>Trypanosoma</taxon>
        <taxon>Nannomonas</taxon>
    </lineage>
</organism>
<feature type="coiled-coil region" evidence="1">
    <location>
        <begin position="79"/>
        <end position="113"/>
    </location>
</feature>
<evidence type="ECO:0000256" key="2">
    <source>
        <dbReference type="SAM" id="MobiDB-lite"/>
    </source>
</evidence>
<gene>
    <name evidence="3" type="ORF">TCIL3000_6_4500</name>
</gene>
<dbReference type="VEuPathDB" id="TriTrypDB:TcIL3000_6_4500"/>
<evidence type="ECO:0000313" key="3">
    <source>
        <dbReference type="EMBL" id="CCC91193.1"/>
    </source>
</evidence>
<protein>
    <submittedName>
        <fullName evidence="3">Uncharacterized protein</fullName>
    </submittedName>
</protein>
<reference evidence="3" key="1">
    <citation type="journal article" date="2012" name="Proc. Natl. Acad. Sci. U.S.A.">
        <title>Antigenic diversity is generated by distinct evolutionary mechanisms in African trypanosome species.</title>
        <authorList>
            <person name="Jackson A.P."/>
            <person name="Berry A."/>
            <person name="Aslett M."/>
            <person name="Allison H.C."/>
            <person name="Burton P."/>
            <person name="Vavrova-Anderson J."/>
            <person name="Brown R."/>
            <person name="Browne H."/>
            <person name="Corton N."/>
            <person name="Hauser H."/>
            <person name="Gamble J."/>
            <person name="Gilderthorp R."/>
            <person name="Marcello L."/>
            <person name="McQuillan J."/>
            <person name="Otto T.D."/>
            <person name="Quail M.A."/>
            <person name="Sanders M.J."/>
            <person name="van Tonder A."/>
            <person name="Ginger M.L."/>
            <person name="Field M.C."/>
            <person name="Barry J.D."/>
            <person name="Hertz-Fowler C."/>
            <person name="Berriman M."/>
        </authorList>
    </citation>
    <scope>NUCLEOTIDE SEQUENCE</scope>
    <source>
        <strain evidence="3">IL3000</strain>
    </source>
</reference>
<evidence type="ECO:0000256" key="1">
    <source>
        <dbReference type="SAM" id="Coils"/>
    </source>
</evidence>
<feature type="coiled-coil region" evidence="1">
    <location>
        <begin position="284"/>
        <end position="311"/>
    </location>
</feature>
<feature type="region of interest" description="Disordered" evidence="2">
    <location>
        <begin position="132"/>
        <end position="161"/>
    </location>
</feature>
<proteinExistence type="predicted"/>
<dbReference type="EMBL" id="HE575319">
    <property type="protein sequence ID" value="CCC91193.1"/>
    <property type="molecule type" value="Genomic_DNA"/>
</dbReference>
<dbReference type="AlphaFoldDB" id="G0UP82"/>
<feature type="compositionally biased region" description="Acidic residues" evidence="2">
    <location>
        <begin position="149"/>
        <end position="161"/>
    </location>
</feature>
<sequence>MRANSIERRKEREVALALRQRELDELRARKEQLSGELGMELSALGNEDISTAFPVIGYCGSRPKKDARKIPVENLGSVMNQFEIAIGAITQNNRDLKQQISELNRCIKSETENFVRLREAAKVLADSTGVSLDPNAVQHMGNKSRDGTENDESVQGEGEEETISSLTKQKILVAKEIRAGRQLVKKKEEAVLAIDNALQSRKSAVDELNALYNDIRVTDRDIKSEKETLRQIITEHDAVDAKLNEAIERNVSKTRLLIEQGTNEIKSELAETVSASRRGQERVMKAQEFRVDQLEKRLESIQRALKNNHLSRDVEAIVSQRWASGGDSLVEPYPEDCLYNIEAIIPSQETCHPAIYNLLLTEKERLARRISLLGIIAKEKKEVIDALACKAEALARECQQAIQELDHVASAAAYEEEMQRVEAMEYIQKQRLHYSDLFKEMWKLKSRAHGPLWKSY</sequence>